<reference evidence="1" key="1">
    <citation type="submission" date="2019-11" db="EMBL/GenBank/DDBJ databases">
        <title>Acidithiobacillus ferrianus sp. nov.: a facultatively anaerobic and extremely acidophilic chemolithoautotroph.</title>
        <authorList>
            <person name="Norris P.R."/>
            <person name="Falagan C."/>
            <person name="Moya-Beltran A."/>
            <person name="Castro M."/>
            <person name="Quatrini R."/>
            <person name="Johnson D.B."/>
        </authorList>
    </citation>
    <scope>NUCLEOTIDE SEQUENCE [LARGE SCALE GENOMIC DNA]</scope>
    <source>
        <strain evidence="1">MG</strain>
    </source>
</reference>
<protein>
    <submittedName>
        <fullName evidence="1">Uncharacterized protein</fullName>
    </submittedName>
</protein>
<comment type="caution">
    <text evidence="1">The sequence shown here is derived from an EMBL/GenBank/DDBJ whole genome shotgun (WGS) entry which is preliminary data.</text>
</comment>
<dbReference type="EMBL" id="WNJL01000014">
    <property type="protein sequence ID" value="NDU41759.1"/>
    <property type="molecule type" value="Genomic_DNA"/>
</dbReference>
<dbReference type="AlphaFoldDB" id="A0A845U6F8"/>
<evidence type="ECO:0000313" key="1">
    <source>
        <dbReference type="EMBL" id="NDU41759.1"/>
    </source>
</evidence>
<name>A0A845U6F8_9PROT</name>
<dbReference type="RefSeq" id="WP_163096616.1">
    <property type="nucleotide sequence ID" value="NZ_CP127523.1"/>
</dbReference>
<organism evidence="1">
    <name type="scientific">Acidithiobacillus ferrianus</name>
    <dbReference type="NCBI Taxonomy" id="2678518"/>
    <lineage>
        <taxon>Bacteria</taxon>
        <taxon>Pseudomonadati</taxon>
        <taxon>Pseudomonadota</taxon>
        <taxon>Acidithiobacillia</taxon>
        <taxon>Acidithiobacillales</taxon>
        <taxon>Acidithiobacillaceae</taxon>
        <taxon>Acidithiobacillus</taxon>
    </lineage>
</organism>
<sequence>MNRAQMLQAQVDAWLAQHENWDAGLQNSKSLAQPLFECSESEDGREKYDTRLAVPEPLSGLP</sequence>
<gene>
    <name evidence="1" type="ORF">GL267_03585</name>
</gene>
<proteinExistence type="predicted"/>
<accession>A0A845U6F8</accession>